<reference evidence="3" key="1">
    <citation type="journal article" date="2021" name="BMC Genomics">
        <title>Chromosome-level genome assembly and manually-curated proteome of model necrotroph Parastagonospora nodorum Sn15 reveals a genome-wide trove of candidate effector homologs, and redundancy of virulence-related functions within an accessory chromosome.</title>
        <authorList>
            <person name="Bertazzoni S."/>
            <person name="Jones D.A.B."/>
            <person name="Phan H.T."/>
            <person name="Tan K.-C."/>
            <person name="Hane J.K."/>
        </authorList>
    </citation>
    <scope>NUCLEOTIDE SEQUENCE [LARGE SCALE GENOMIC DNA]</scope>
    <source>
        <strain evidence="3">SN15 / ATCC MYA-4574 / FGSC 10173)</strain>
    </source>
</reference>
<sequence length="261" mass="29656">MSDAAFFAMLCDVQLRTDRSATFESRTFFSSEAPIQHLIEESSLTFAPGLADMIRSPDAPSVQQLRVCSVPLSLDDLTLKWIVYLQYYRKGPLWAIYCGKTTNARGSQERVMEYEYERSNIPDSIKDLLQRGFERTSHTNLAAVDISFEGEDMICVVALVKALEATFATGFWAYSKPTLISLTPLRFWEEVPWLGLCSHSSLMEITFAGLEDDLPNLDELRLAWKERAELATKKYRNPEKGQASLDKRKDKLKMKSSVKAD</sequence>
<protein>
    <submittedName>
        <fullName evidence="2">Uncharacterized protein</fullName>
    </submittedName>
</protein>
<accession>A0A7U2I2Z6</accession>
<evidence type="ECO:0000256" key="1">
    <source>
        <dbReference type="SAM" id="MobiDB-lite"/>
    </source>
</evidence>
<dbReference type="Proteomes" id="UP000663193">
    <property type="component" value="Chromosome 8"/>
</dbReference>
<name>A0A7U2I2Z6_PHANO</name>
<proteinExistence type="predicted"/>
<dbReference type="EMBL" id="CP069030">
    <property type="protein sequence ID" value="QRC97966.1"/>
    <property type="molecule type" value="Genomic_DNA"/>
</dbReference>
<dbReference type="AlphaFoldDB" id="A0A7U2I2Z6"/>
<dbReference type="KEGG" id="pno:SNOG_16545"/>
<dbReference type="VEuPathDB" id="FungiDB:JI435_165450"/>
<gene>
    <name evidence="2" type="ORF">JI435_165450</name>
</gene>
<feature type="compositionally biased region" description="Basic residues" evidence="1">
    <location>
        <begin position="250"/>
        <end position="261"/>
    </location>
</feature>
<evidence type="ECO:0000313" key="2">
    <source>
        <dbReference type="EMBL" id="QRC97966.1"/>
    </source>
</evidence>
<evidence type="ECO:0000313" key="3">
    <source>
        <dbReference type="Proteomes" id="UP000663193"/>
    </source>
</evidence>
<organism evidence="2 3">
    <name type="scientific">Phaeosphaeria nodorum (strain SN15 / ATCC MYA-4574 / FGSC 10173)</name>
    <name type="common">Glume blotch fungus</name>
    <name type="synonym">Parastagonospora nodorum</name>
    <dbReference type="NCBI Taxonomy" id="321614"/>
    <lineage>
        <taxon>Eukaryota</taxon>
        <taxon>Fungi</taxon>
        <taxon>Dikarya</taxon>
        <taxon>Ascomycota</taxon>
        <taxon>Pezizomycotina</taxon>
        <taxon>Dothideomycetes</taxon>
        <taxon>Pleosporomycetidae</taxon>
        <taxon>Pleosporales</taxon>
        <taxon>Pleosporineae</taxon>
        <taxon>Phaeosphaeriaceae</taxon>
        <taxon>Parastagonospora</taxon>
    </lineage>
</organism>
<keyword evidence="3" id="KW-1185">Reference proteome</keyword>
<feature type="compositionally biased region" description="Basic and acidic residues" evidence="1">
    <location>
        <begin position="235"/>
        <end position="249"/>
    </location>
</feature>
<dbReference type="OrthoDB" id="3756789at2759"/>
<feature type="region of interest" description="Disordered" evidence="1">
    <location>
        <begin position="235"/>
        <end position="261"/>
    </location>
</feature>
<dbReference type="RefSeq" id="XP_001806654.1">
    <property type="nucleotide sequence ID" value="XM_001806602.1"/>
</dbReference>